<sequence length="390" mass="43137">MSDFNKTSSGPVGIRHLFEDQTYHFQALRVLSDAGAGGADIAEVLQAISTVPAGDADAWYDAFSRIARVNETLANDCSDRMSRGLARFRAHTYWRTSEFFLPGDDPRRAIAWKAQIESFDHGLADHSIAYQRYETPYENGALKSIFFPVEGGEKRPLIVIVGGFDGTLEELYFMMGKAANERGYSTLLYEGPGQAGPVREQQMYFTHEWEKPTSAILHDILAKHPEFDRVILTGISLGGYLAPRAAAFDDRIDGVIAFDVMYDFGAVVEKFRPMIHHPVYSKLPGVAWALENGQWVFGKESPEAFIDATHPFTLEGVAQQIKGDVLILAGAIDHFVPVSQVDDFEKSLVNARSVESVVFSEESGGGEHCQVGAAALWQAAAFDWISRRFG</sequence>
<dbReference type="RefSeq" id="WP_138749787.1">
    <property type="nucleotide sequence ID" value="NZ_VCLB01000010.1"/>
</dbReference>
<reference evidence="1 2" key="1">
    <citation type="submission" date="2019-05" db="EMBL/GenBank/DDBJ databases">
        <authorList>
            <person name="Lee S.D."/>
        </authorList>
    </citation>
    <scope>NUCLEOTIDE SEQUENCE [LARGE SCALE GENOMIC DNA]</scope>
    <source>
        <strain evidence="1 2">GH2-6</strain>
    </source>
</reference>
<dbReference type="OrthoDB" id="217645at2"/>
<dbReference type="Gene3D" id="1.20.1440.110">
    <property type="entry name" value="acylaminoacyl peptidase"/>
    <property type="match status" value="1"/>
</dbReference>
<keyword evidence="2" id="KW-1185">Reference proteome</keyword>
<organism evidence="1 2">
    <name type="scientific">Martelella lutilitoris</name>
    <dbReference type="NCBI Taxonomy" id="2583532"/>
    <lineage>
        <taxon>Bacteria</taxon>
        <taxon>Pseudomonadati</taxon>
        <taxon>Pseudomonadota</taxon>
        <taxon>Alphaproteobacteria</taxon>
        <taxon>Hyphomicrobiales</taxon>
        <taxon>Aurantimonadaceae</taxon>
        <taxon>Martelella</taxon>
    </lineage>
</organism>
<evidence type="ECO:0000313" key="1">
    <source>
        <dbReference type="EMBL" id="TNB46339.1"/>
    </source>
</evidence>
<dbReference type="InterPro" id="IPR029058">
    <property type="entry name" value="AB_hydrolase_fold"/>
</dbReference>
<dbReference type="InterPro" id="IPR050261">
    <property type="entry name" value="FrsA_esterase"/>
</dbReference>
<evidence type="ECO:0000313" key="2">
    <source>
        <dbReference type="Proteomes" id="UP000307874"/>
    </source>
</evidence>
<dbReference type="AlphaFoldDB" id="A0A5C4JP26"/>
<gene>
    <name evidence="1" type="ORF">FF124_17555</name>
</gene>
<dbReference type="PANTHER" id="PTHR22946">
    <property type="entry name" value="DIENELACTONE HYDROLASE DOMAIN-CONTAINING PROTEIN-RELATED"/>
    <property type="match status" value="1"/>
</dbReference>
<keyword evidence="1" id="KW-0378">Hydrolase</keyword>
<name>A0A5C4JP26_9HYPH</name>
<accession>A0A5C4JP26</accession>
<protein>
    <submittedName>
        <fullName evidence="1">Alpha/beta fold hydrolase</fullName>
    </submittedName>
</protein>
<dbReference type="EMBL" id="VCLB01000010">
    <property type="protein sequence ID" value="TNB46339.1"/>
    <property type="molecule type" value="Genomic_DNA"/>
</dbReference>
<dbReference type="Proteomes" id="UP000307874">
    <property type="component" value="Unassembled WGS sequence"/>
</dbReference>
<dbReference type="GO" id="GO:0016787">
    <property type="term" value="F:hydrolase activity"/>
    <property type="evidence" value="ECO:0007669"/>
    <property type="project" value="UniProtKB-KW"/>
</dbReference>
<dbReference type="Gene3D" id="3.40.50.1820">
    <property type="entry name" value="alpha/beta hydrolase"/>
    <property type="match status" value="1"/>
</dbReference>
<dbReference type="SUPFAM" id="SSF53474">
    <property type="entry name" value="alpha/beta-Hydrolases"/>
    <property type="match status" value="1"/>
</dbReference>
<reference evidence="1 2" key="2">
    <citation type="submission" date="2019-06" db="EMBL/GenBank/DDBJ databases">
        <title>Martelella lutilitoris sp. nov., isolated from a tidal mudflat.</title>
        <authorList>
            <person name="Kim Y.-J."/>
        </authorList>
    </citation>
    <scope>NUCLEOTIDE SEQUENCE [LARGE SCALE GENOMIC DNA]</scope>
    <source>
        <strain evidence="1 2">GH2-6</strain>
    </source>
</reference>
<comment type="caution">
    <text evidence="1">The sequence shown here is derived from an EMBL/GenBank/DDBJ whole genome shotgun (WGS) entry which is preliminary data.</text>
</comment>
<dbReference type="PANTHER" id="PTHR22946:SF12">
    <property type="entry name" value="CONIDIAL PIGMENT BIOSYNTHESIS PROTEIN AYG1 (AFU_ORTHOLOGUE AFUA_2G17550)"/>
    <property type="match status" value="1"/>
</dbReference>
<proteinExistence type="predicted"/>